<gene>
    <name evidence="3" type="ORF">FGIG_10510</name>
</gene>
<dbReference type="GO" id="GO:0051603">
    <property type="term" value="P:proteolysis involved in protein catabolic process"/>
    <property type="evidence" value="ECO:0007669"/>
    <property type="project" value="TreeGrafter"/>
</dbReference>
<dbReference type="PANTHER" id="PTHR12000:SF42">
    <property type="entry name" value="LEGUMAIN"/>
    <property type="match status" value="1"/>
</dbReference>
<dbReference type="Gene3D" id="3.40.50.1460">
    <property type="match status" value="1"/>
</dbReference>
<dbReference type="GO" id="GO:0004197">
    <property type="term" value="F:cysteine-type endopeptidase activity"/>
    <property type="evidence" value="ECO:0007669"/>
    <property type="project" value="TreeGrafter"/>
</dbReference>
<dbReference type="EMBL" id="SUNJ01012291">
    <property type="protein sequence ID" value="TPP58184.1"/>
    <property type="molecule type" value="Genomic_DNA"/>
</dbReference>
<comment type="caution">
    <text evidence="3">The sequence shown here is derived from an EMBL/GenBank/DDBJ whole genome shotgun (WGS) entry which is preliminary data.</text>
</comment>
<evidence type="ECO:0000256" key="1">
    <source>
        <dbReference type="ARBA" id="ARBA00009941"/>
    </source>
</evidence>
<proteinExistence type="inferred from homology"/>
<dbReference type="STRING" id="46835.A0A504YAP1"/>
<keyword evidence="2" id="KW-1133">Transmembrane helix</keyword>
<dbReference type="Pfam" id="PF01650">
    <property type="entry name" value="Peptidase_C13"/>
    <property type="match status" value="1"/>
</dbReference>
<keyword evidence="4" id="KW-1185">Reference proteome</keyword>
<name>A0A504YAP1_FASGI</name>
<evidence type="ECO:0000313" key="4">
    <source>
        <dbReference type="Proteomes" id="UP000316759"/>
    </source>
</evidence>
<sequence>MSKCLSRGPEDNVFVYFSDHGTRNLFAFPTGVVSFITFIIIIIQLWATDLNDTLTAMKEARRFNKLVIYMEACYSGSMFENILPSNISGEIFG</sequence>
<dbReference type="InterPro" id="IPR001096">
    <property type="entry name" value="Peptidase_C13"/>
</dbReference>
<comment type="similarity">
    <text evidence="1">Belongs to the peptidase C13 family.</text>
</comment>
<accession>A0A504YAP1</accession>
<evidence type="ECO:0000256" key="2">
    <source>
        <dbReference type="SAM" id="Phobius"/>
    </source>
</evidence>
<protein>
    <submittedName>
        <fullName evidence="3">Peptidase C13 family protein</fullName>
    </submittedName>
</protein>
<reference evidence="3 4" key="1">
    <citation type="submission" date="2019-04" db="EMBL/GenBank/DDBJ databases">
        <title>Annotation for the trematode Fasciola gigantica.</title>
        <authorList>
            <person name="Choi Y.-J."/>
        </authorList>
    </citation>
    <scope>NUCLEOTIDE SEQUENCE [LARGE SCALE GENOMIC DNA]</scope>
    <source>
        <strain evidence="3">Uganda_cow_1</strain>
    </source>
</reference>
<dbReference type="PANTHER" id="PTHR12000">
    <property type="entry name" value="HEMOGLOBINASE FAMILY MEMBER"/>
    <property type="match status" value="1"/>
</dbReference>
<evidence type="ECO:0000313" key="3">
    <source>
        <dbReference type="EMBL" id="TPP58184.1"/>
    </source>
</evidence>
<keyword evidence="2" id="KW-0812">Transmembrane</keyword>
<keyword evidence="2" id="KW-0472">Membrane</keyword>
<dbReference type="OrthoDB" id="9973749at2759"/>
<dbReference type="Proteomes" id="UP000316759">
    <property type="component" value="Unassembled WGS sequence"/>
</dbReference>
<dbReference type="GO" id="GO:0006624">
    <property type="term" value="P:vacuolar protein processing"/>
    <property type="evidence" value="ECO:0007669"/>
    <property type="project" value="TreeGrafter"/>
</dbReference>
<dbReference type="AlphaFoldDB" id="A0A504YAP1"/>
<organism evidence="3 4">
    <name type="scientific">Fasciola gigantica</name>
    <name type="common">Giant liver fluke</name>
    <dbReference type="NCBI Taxonomy" id="46835"/>
    <lineage>
        <taxon>Eukaryota</taxon>
        <taxon>Metazoa</taxon>
        <taxon>Spiralia</taxon>
        <taxon>Lophotrochozoa</taxon>
        <taxon>Platyhelminthes</taxon>
        <taxon>Trematoda</taxon>
        <taxon>Digenea</taxon>
        <taxon>Plagiorchiida</taxon>
        <taxon>Echinostomata</taxon>
        <taxon>Echinostomatoidea</taxon>
        <taxon>Fasciolidae</taxon>
        <taxon>Fasciola</taxon>
    </lineage>
</organism>
<feature type="transmembrane region" description="Helical" evidence="2">
    <location>
        <begin position="26"/>
        <end position="47"/>
    </location>
</feature>
<dbReference type="GO" id="GO:0005773">
    <property type="term" value="C:vacuole"/>
    <property type="evidence" value="ECO:0007669"/>
    <property type="project" value="GOC"/>
</dbReference>